<dbReference type="InterPro" id="IPR010982">
    <property type="entry name" value="Lambda_DNA-bd_dom_sf"/>
</dbReference>
<evidence type="ECO:0000256" key="3">
    <source>
        <dbReference type="ARBA" id="ARBA00023125"/>
    </source>
</evidence>
<protein>
    <submittedName>
        <fullName evidence="6">Transcriptional regulator</fullName>
    </submittedName>
</protein>
<dbReference type="Gene3D" id="1.10.260.40">
    <property type="entry name" value="lambda repressor-like DNA-binding domains"/>
    <property type="match status" value="1"/>
</dbReference>
<reference evidence="7" key="1">
    <citation type="journal article" date="2019" name="Int. J. Syst. Evol. Microbiol.">
        <title>The Global Catalogue of Microorganisms (GCM) 10K type strain sequencing project: providing services to taxonomists for standard genome sequencing and annotation.</title>
        <authorList>
            <consortium name="The Broad Institute Genomics Platform"/>
            <consortium name="The Broad Institute Genome Sequencing Center for Infectious Disease"/>
            <person name="Wu L."/>
            <person name="Ma J."/>
        </authorList>
    </citation>
    <scope>NUCLEOTIDE SEQUENCE [LARGE SCALE GENOMIC DNA]</scope>
    <source>
        <strain evidence="7">VKM B-3226</strain>
    </source>
</reference>
<comment type="caution">
    <text evidence="6">The sequence shown here is derived from an EMBL/GenBank/DDBJ whole genome shotgun (WGS) entry which is preliminary data.</text>
</comment>
<dbReference type="InterPro" id="IPR038722">
    <property type="entry name" value="Ner_HTH_dom"/>
</dbReference>
<dbReference type="EMBL" id="JBHRXE010000017">
    <property type="protein sequence ID" value="MFC3569339.1"/>
    <property type="molecule type" value="Genomic_DNA"/>
</dbReference>
<evidence type="ECO:0000256" key="2">
    <source>
        <dbReference type="ARBA" id="ARBA00023015"/>
    </source>
</evidence>
<name>A0ABV7RWX5_9RHOB</name>
<evidence type="ECO:0000313" key="7">
    <source>
        <dbReference type="Proteomes" id="UP001595596"/>
    </source>
</evidence>
<evidence type="ECO:0000259" key="5">
    <source>
        <dbReference type="Pfam" id="PF13693"/>
    </source>
</evidence>
<keyword evidence="4" id="KW-0804">Transcription</keyword>
<keyword evidence="7" id="KW-1185">Reference proteome</keyword>
<feature type="domain" description="Ner winged helix-turn-helix DNA-binding" evidence="5">
    <location>
        <begin position="9"/>
        <end position="75"/>
    </location>
</feature>
<gene>
    <name evidence="6" type="ORF">ACFOMP_07740</name>
</gene>
<evidence type="ECO:0000256" key="1">
    <source>
        <dbReference type="ARBA" id="ARBA00006157"/>
    </source>
</evidence>
<evidence type="ECO:0000313" key="6">
    <source>
        <dbReference type="EMBL" id="MFC3569339.1"/>
    </source>
</evidence>
<dbReference type="RefSeq" id="WP_379029177.1">
    <property type="nucleotide sequence ID" value="NZ_JBHRXE010000017.1"/>
</dbReference>
<comment type="similarity">
    <text evidence="1">Belongs to the ner transcriptional regulatory family.</text>
</comment>
<sequence length="78" mass="8474">MTVDLARHADIRKRLSAVGLSISALAREVGVAPETITIVSQGYRRSRRVESELASALGTTPAQLFPERYTAEEGSTEE</sequence>
<evidence type="ECO:0000256" key="4">
    <source>
        <dbReference type="ARBA" id="ARBA00023163"/>
    </source>
</evidence>
<proteinExistence type="inferred from homology"/>
<dbReference type="Proteomes" id="UP001595596">
    <property type="component" value="Unassembled WGS sequence"/>
</dbReference>
<accession>A0ABV7RWX5</accession>
<organism evidence="6 7">
    <name type="scientific">Paracoccus simplex</name>
    <dbReference type="NCBI Taxonomy" id="2086346"/>
    <lineage>
        <taxon>Bacteria</taxon>
        <taxon>Pseudomonadati</taxon>
        <taxon>Pseudomonadota</taxon>
        <taxon>Alphaproteobacteria</taxon>
        <taxon>Rhodobacterales</taxon>
        <taxon>Paracoccaceae</taxon>
        <taxon>Paracoccus</taxon>
    </lineage>
</organism>
<keyword evidence="2" id="KW-0805">Transcription regulation</keyword>
<dbReference type="SUPFAM" id="SSF47413">
    <property type="entry name" value="lambda repressor-like DNA-binding domains"/>
    <property type="match status" value="1"/>
</dbReference>
<keyword evidence="3" id="KW-0238">DNA-binding</keyword>
<dbReference type="Pfam" id="PF13693">
    <property type="entry name" value="HTH_35"/>
    <property type="match status" value="1"/>
</dbReference>